<evidence type="ECO:0000313" key="3">
    <source>
        <dbReference type="Proteomes" id="UP000235015"/>
    </source>
</evidence>
<feature type="domain" description="Bro-N" evidence="1">
    <location>
        <begin position="1"/>
        <end position="108"/>
    </location>
</feature>
<gene>
    <name evidence="2" type="ORF">C0630_19370</name>
</gene>
<dbReference type="InterPro" id="IPR003497">
    <property type="entry name" value="BRO_N_domain"/>
</dbReference>
<dbReference type="SMART" id="SM01040">
    <property type="entry name" value="Bro-N"/>
    <property type="match status" value="1"/>
</dbReference>
<evidence type="ECO:0000259" key="1">
    <source>
        <dbReference type="PROSITE" id="PS51750"/>
    </source>
</evidence>
<sequence length="147" mass="16810">MSNTNVIPYAFNDNQLRVVQIDGQPWFLASDACHCLGIRNHGTLYERLNLDERGYIGRTDVGLPAGRPMVVVSESGLYKLIMRSDKAEARVFQDWVTRDVLPAIRKDGMYIQGEEKVVTGELEVEDLIRQASERVMAKVHRLEQEKY</sequence>
<dbReference type="PANTHER" id="PTHR36180">
    <property type="entry name" value="DNA-BINDING PROTEIN-RELATED-RELATED"/>
    <property type="match status" value="1"/>
</dbReference>
<comment type="caution">
    <text evidence="2">The sequence shown here is derived from an EMBL/GenBank/DDBJ whole genome shotgun (WGS) entry which is preliminary data.</text>
</comment>
<dbReference type="PANTHER" id="PTHR36180:SF2">
    <property type="entry name" value="BRO FAMILY PROTEIN"/>
    <property type="match status" value="1"/>
</dbReference>
<organism evidence="2 3">
    <name type="scientific">Sedimenticola selenatireducens</name>
    <dbReference type="NCBI Taxonomy" id="191960"/>
    <lineage>
        <taxon>Bacteria</taxon>
        <taxon>Pseudomonadati</taxon>
        <taxon>Pseudomonadota</taxon>
        <taxon>Gammaproteobacteria</taxon>
        <taxon>Chromatiales</taxon>
        <taxon>Sedimenticolaceae</taxon>
        <taxon>Sedimenticola</taxon>
    </lineage>
</organism>
<evidence type="ECO:0000313" key="2">
    <source>
        <dbReference type="EMBL" id="PLX59586.1"/>
    </source>
</evidence>
<dbReference type="PROSITE" id="PS51750">
    <property type="entry name" value="BRO_N"/>
    <property type="match status" value="1"/>
</dbReference>
<protein>
    <submittedName>
        <fullName evidence="2">BRO family protein</fullName>
    </submittedName>
</protein>
<name>A0A2N6CR96_9GAMM</name>
<reference evidence="2 3" key="1">
    <citation type="submission" date="2017-11" db="EMBL/GenBank/DDBJ databases">
        <title>Genome-resolved metagenomics identifies genetic mobility, metabolic interactions, and unexpected diversity in perchlorate-reducing communities.</title>
        <authorList>
            <person name="Barnum T.P."/>
            <person name="Figueroa I.A."/>
            <person name="Carlstrom C.I."/>
            <person name="Lucas L.N."/>
            <person name="Engelbrektson A.L."/>
            <person name="Coates J.D."/>
        </authorList>
    </citation>
    <scope>NUCLEOTIDE SEQUENCE [LARGE SCALE GENOMIC DNA]</scope>
    <source>
        <strain evidence="2">BM301</strain>
    </source>
</reference>
<dbReference type="AlphaFoldDB" id="A0A2N6CR96"/>
<dbReference type="Pfam" id="PF02498">
    <property type="entry name" value="Bro-N"/>
    <property type="match status" value="1"/>
</dbReference>
<dbReference type="EMBL" id="PKUN01000031">
    <property type="protein sequence ID" value="PLX59586.1"/>
    <property type="molecule type" value="Genomic_DNA"/>
</dbReference>
<proteinExistence type="predicted"/>
<accession>A0A2N6CR96</accession>
<dbReference type="Proteomes" id="UP000235015">
    <property type="component" value="Unassembled WGS sequence"/>
</dbReference>
<dbReference type="RefSeq" id="WP_273441041.1">
    <property type="nucleotide sequence ID" value="NZ_PKUN01000031.1"/>
</dbReference>